<comment type="caution">
    <text evidence="9">The sequence shown here is derived from an EMBL/GenBank/DDBJ whole genome shotgun (WGS) entry which is preliminary data.</text>
</comment>
<evidence type="ECO:0000256" key="5">
    <source>
        <dbReference type="ARBA" id="ARBA00023136"/>
    </source>
</evidence>
<keyword evidence="3 7" id="KW-0812">Transmembrane</keyword>
<feature type="transmembrane region" description="Helical" evidence="7">
    <location>
        <begin position="97"/>
        <end position="116"/>
    </location>
</feature>
<feature type="transmembrane region" description="Helical" evidence="7">
    <location>
        <begin position="190"/>
        <end position="210"/>
    </location>
</feature>
<dbReference type="InterPro" id="IPR044770">
    <property type="entry name" value="MFS_spinster-like"/>
</dbReference>
<comment type="similarity">
    <text evidence="6">Belongs to the major facilitator superfamily. Spinster (TC 2.A.1.49) family.</text>
</comment>
<feature type="transmembrane region" description="Helical" evidence="7">
    <location>
        <begin position="357"/>
        <end position="377"/>
    </location>
</feature>
<evidence type="ECO:0000256" key="7">
    <source>
        <dbReference type="SAM" id="Phobius"/>
    </source>
</evidence>
<dbReference type="PANTHER" id="PTHR23505">
    <property type="entry name" value="SPINSTER"/>
    <property type="match status" value="1"/>
</dbReference>
<dbReference type="EMBL" id="JAMFTS010000005">
    <property type="protein sequence ID" value="KAJ4745639.1"/>
    <property type="molecule type" value="Genomic_DNA"/>
</dbReference>
<sequence>MRQSERHSSPSLSSFNPVRMKSKKIWGLSISLILINLASILEKADEALLPAVYKEVSEEFHAGPTDLGYLTFTMNFVQALASPIAGVLALQYDRPTVLASGTACWAIATAAVGLSQHFKQLAFWRAINGLGLAIVIPVLQSLIADSYAAGSRGAGFGLFGLVSAIGRIGGGTLATIMAGQEYWGIPGWRFAFLNMASVSLLIGILVYLYVVDPRKASPVHIASETDSERSHLVGAKDEILSSPLWHDSWIAMRSVMKVRTFQFIVLQGIVGSIPWTSLVFLTMWFELIGFDHKGSAALNSVFTIGCSIGSLMGGLIADRLSRYYPNSARIMCAQFSAFMSIPYSMILLTLVPQSADYFFSFAVTLLLMGLTISWCSACANSPMFAEVVPLKHRTMIYAFDRAFEGSFSAFAAPAVGMVSEKVFGYDRNSVSLENGSTRGALALSKGLLTMTVIPWGLCGLFYTPLYIFFKRDRENARMASSKEEELELN</sequence>
<evidence type="ECO:0000259" key="8">
    <source>
        <dbReference type="PROSITE" id="PS50850"/>
    </source>
</evidence>
<dbReference type="PANTHER" id="PTHR23505:SF78">
    <property type="entry name" value="MAJOR FACILITATOR SUPERFAMILY PROTEIN"/>
    <property type="match status" value="1"/>
</dbReference>
<evidence type="ECO:0000313" key="10">
    <source>
        <dbReference type="EMBL" id="KAJ4801265.1"/>
    </source>
</evidence>
<protein>
    <submittedName>
        <fullName evidence="9">Major facilitator superfamily protein</fullName>
    </submittedName>
</protein>
<feature type="transmembrane region" description="Helical" evidence="7">
    <location>
        <begin position="330"/>
        <end position="351"/>
    </location>
</feature>
<feature type="transmembrane region" description="Helical" evidence="7">
    <location>
        <begin position="122"/>
        <end position="144"/>
    </location>
</feature>
<keyword evidence="5 7" id="KW-0472">Membrane</keyword>
<dbReference type="Pfam" id="PF07690">
    <property type="entry name" value="MFS_1"/>
    <property type="match status" value="1"/>
</dbReference>
<comment type="subcellular location">
    <subcellularLocation>
        <location evidence="1">Membrane</location>
        <topology evidence="1">Multi-pass membrane protein</topology>
    </subcellularLocation>
</comment>
<evidence type="ECO:0000256" key="4">
    <source>
        <dbReference type="ARBA" id="ARBA00022989"/>
    </source>
</evidence>
<keyword evidence="11" id="KW-1185">Reference proteome</keyword>
<dbReference type="GO" id="GO:0016020">
    <property type="term" value="C:membrane"/>
    <property type="evidence" value="ECO:0007669"/>
    <property type="project" value="UniProtKB-SubCell"/>
</dbReference>
<proteinExistence type="inferred from homology"/>
<evidence type="ECO:0000256" key="2">
    <source>
        <dbReference type="ARBA" id="ARBA00022448"/>
    </source>
</evidence>
<dbReference type="AlphaFoldDB" id="A0AAV8BRQ5"/>
<keyword evidence="2" id="KW-0813">Transport</keyword>
<dbReference type="InterPro" id="IPR036259">
    <property type="entry name" value="MFS_trans_sf"/>
</dbReference>
<evidence type="ECO:0000256" key="6">
    <source>
        <dbReference type="ARBA" id="ARBA00024338"/>
    </source>
</evidence>
<evidence type="ECO:0000313" key="9">
    <source>
        <dbReference type="EMBL" id="KAJ4745639.1"/>
    </source>
</evidence>
<keyword evidence="4 7" id="KW-1133">Transmembrane helix</keyword>
<feature type="transmembrane region" description="Helical" evidence="7">
    <location>
        <begin position="263"/>
        <end position="285"/>
    </location>
</feature>
<feature type="transmembrane region" description="Helical" evidence="7">
    <location>
        <begin position="447"/>
        <end position="469"/>
    </location>
</feature>
<dbReference type="Proteomes" id="UP001140206">
    <property type="component" value="Chromosome 2"/>
</dbReference>
<feature type="transmembrane region" description="Helical" evidence="7">
    <location>
        <begin position="67"/>
        <end position="90"/>
    </location>
</feature>
<reference evidence="9" key="1">
    <citation type="submission" date="2022-08" db="EMBL/GenBank/DDBJ databases">
        <authorList>
            <person name="Marques A."/>
        </authorList>
    </citation>
    <scope>NUCLEOTIDE SEQUENCE</scope>
    <source>
        <strain evidence="9">RhyPub2mFocal</strain>
        <tissue evidence="9">Leaves</tissue>
    </source>
</reference>
<organism evidence="9 11">
    <name type="scientific">Rhynchospora pubera</name>
    <dbReference type="NCBI Taxonomy" id="906938"/>
    <lineage>
        <taxon>Eukaryota</taxon>
        <taxon>Viridiplantae</taxon>
        <taxon>Streptophyta</taxon>
        <taxon>Embryophyta</taxon>
        <taxon>Tracheophyta</taxon>
        <taxon>Spermatophyta</taxon>
        <taxon>Magnoliopsida</taxon>
        <taxon>Liliopsida</taxon>
        <taxon>Poales</taxon>
        <taxon>Cyperaceae</taxon>
        <taxon>Cyperoideae</taxon>
        <taxon>Rhynchosporeae</taxon>
        <taxon>Rhynchospora</taxon>
    </lineage>
</organism>
<evidence type="ECO:0000256" key="3">
    <source>
        <dbReference type="ARBA" id="ARBA00022692"/>
    </source>
</evidence>
<dbReference type="SUPFAM" id="SSF103473">
    <property type="entry name" value="MFS general substrate transporter"/>
    <property type="match status" value="1"/>
</dbReference>
<evidence type="ECO:0000313" key="11">
    <source>
        <dbReference type="Proteomes" id="UP001140206"/>
    </source>
</evidence>
<accession>A0AAV8BRQ5</accession>
<feature type="transmembrane region" description="Helical" evidence="7">
    <location>
        <begin position="398"/>
        <end position="418"/>
    </location>
</feature>
<gene>
    <name evidence="10" type="ORF">LUZ62_052511</name>
    <name evidence="9" type="ORF">LUZ62_080044</name>
</gene>
<dbReference type="InterPro" id="IPR020846">
    <property type="entry name" value="MFS_dom"/>
</dbReference>
<dbReference type="PROSITE" id="PS50850">
    <property type="entry name" value="MFS"/>
    <property type="match status" value="1"/>
</dbReference>
<dbReference type="GO" id="GO:0022857">
    <property type="term" value="F:transmembrane transporter activity"/>
    <property type="evidence" value="ECO:0007669"/>
    <property type="project" value="InterPro"/>
</dbReference>
<dbReference type="Proteomes" id="UP001140206">
    <property type="component" value="Chromosome 5"/>
</dbReference>
<dbReference type="EMBL" id="JAMFTS010000002">
    <property type="protein sequence ID" value="KAJ4801265.1"/>
    <property type="molecule type" value="Genomic_DNA"/>
</dbReference>
<feature type="domain" description="Major facilitator superfamily (MFS) profile" evidence="8">
    <location>
        <begin position="31"/>
        <end position="457"/>
    </location>
</feature>
<evidence type="ECO:0000256" key="1">
    <source>
        <dbReference type="ARBA" id="ARBA00004141"/>
    </source>
</evidence>
<feature type="transmembrane region" description="Helical" evidence="7">
    <location>
        <begin position="297"/>
        <end position="318"/>
    </location>
</feature>
<dbReference type="InterPro" id="IPR011701">
    <property type="entry name" value="MFS"/>
</dbReference>
<dbReference type="CDD" id="cd17328">
    <property type="entry name" value="MFS_spinster_like"/>
    <property type="match status" value="1"/>
</dbReference>
<name>A0AAV8BRQ5_9POAL</name>
<feature type="transmembrane region" description="Helical" evidence="7">
    <location>
        <begin position="156"/>
        <end position="178"/>
    </location>
</feature>
<dbReference type="Gene3D" id="1.20.1250.20">
    <property type="entry name" value="MFS general substrate transporter like domains"/>
    <property type="match status" value="1"/>
</dbReference>